<protein>
    <submittedName>
        <fullName evidence="2">Gluconate 5-dehydrogenase</fullName>
    </submittedName>
</protein>
<evidence type="ECO:0000313" key="2">
    <source>
        <dbReference type="EMBL" id="SCW90307.1"/>
    </source>
</evidence>
<proteinExistence type="inferred from homology"/>
<evidence type="ECO:0000256" key="1">
    <source>
        <dbReference type="ARBA" id="ARBA00006484"/>
    </source>
</evidence>
<evidence type="ECO:0000313" key="3">
    <source>
        <dbReference type="Proteomes" id="UP000198889"/>
    </source>
</evidence>
<dbReference type="STRING" id="177413.SAMN05660859_3597"/>
<dbReference type="RefSeq" id="WP_091442421.1">
    <property type="nucleotide sequence ID" value="NZ_FMTP01000006.1"/>
</dbReference>
<dbReference type="SUPFAM" id="SSF51735">
    <property type="entry name" value="NAD(P)-binding Rossmann-fold domains"/>
    <property type="match status" value="1"/>
</dbReference>
<dbReference type="Proteomes" id="UP000198889">
    <property type="component" value="Unassembled WGS sequence"/>
</dbReference>
<dbReference type="FunFam" id="3.40.50.720:FF:000084">
    <property type="entry name" value="Short-chain dehydrogenase reductase"/>
    <property type="match status" value="1"/>
</dbReference>
<gene>
    <name evidence="2" type="ORF">SAMN05660859_3597</name>
</gene>
<dbReference type="GO" id="GO:0016616">
    <property type="term" value="F:oxidoreductase activity, acting on the CH-OH group of donors, NAD or NADP as acceptor"/>
    <property type="evidence" value="ECO:0007669"/>
    <property type="project" value="TreeGrafter"/>
</dbReference>
<organism evidence="2 3">
    <name type="scientific">Ancylobacter rudongensis</name>
    <dbReference type="NCBI Taxonomy" id="177413"/>
    <lineage>
        <taxon>Bacteria</taxon>
        <taxon>Pseudomonadati</taxon>
        <taxon>Pseudomonadota</taxon>
        <taxon>Alphaproteobacteria</taxon>
        <taxon>Hyphomicrobiales</taxon>
        <taxon>Xanthobacteraceae</taxon>
        <taxon>Ancylobacter</taxon>
    </lineage>
</organism>
<dbReference type="Gene3D" id="3.40.50.720">
    <property type="entry name" value="NAD(P)-binding Rossmann-like Domain"/>
    <property type="match status" value="1"/>
</dbReference>
<name>A0A1G4U9R0_9HYPH</name>
<dbReference type="AlphaFoldDB" id="A0A1G4U9R0"/>
<reference evidence="3" key="1">
    <citation type="submission" date="2016-10" db="EMBL/GenBank/DDBJ databases">
        <authorList>
            <person name="Varghese N."/>
            <person name="Submissions S."/>
        </authorList>
    </citation>
    <scope>NUCLEOTIDE SEQUENCE [LARGE SCALE GENOMIC DNA]</scope>
    <source>
        <strain evidence="3">CGMCC 1.1761</strain>
    </source>
</reference>
<keyword evidence="3" id="KW-1185">Reference proteome</keyword>
<dbReference type="Pfam" id="PF13561">
    <property type="entry name" value="adh_short_C2"/>
    <property type="match status" value="1"/>
</dbReference>
<dbReference type="PRINTS" id="PR00080">
    <property type="entry name" value="SDRFAMILY"/>
</dbReference>
<accession>A0A1G4U9R0</accession>
<dbReference type="EMBL" id="FMTP01000006">
    <property type="protein sequence ID" value="SCW90307.1"/>
    <property type="molecule type" value="Genomic_DNA"/>
</dbReference>
<dbReference type="PANTHER" id="PTHR42760">
    <property type="entry name" value="SHORT-CHAIN DEHYDROGENASES/REDUCTASES FAMILY MEMBER"/>
    <property type="match status" value="1"/>
</dbReference>
<comment type="similarity">
    <text evidence="1">Belongs to the short-chain dehydrogenases/reductases (SDR) family.</text>
</comment>
<sequence>MTTSSSPPADGASKPLARPFRLDGRLALVTGAGRGLGFEMAKALSAAGAHVVINGRHAGRLQAAAAALTNATGRPVAIAPFDVADPAAGRAAIASIVAEHGRLDILVNNVGARDRRPLKDFVPGKVEALLAADLVGPMLLAREAAEHMAAHRHGRLITVTSIAAHIANRHDPVYTAAKAGLGGLMRALAVDYARAGITSNAIAPGMFATETNAGLVADAAFSAFVDIRVPLGRWGHPPEIGAAAVFLASDEASFVNGHVLVVDGGQSVRM</sequence>
<dbReference type="InterPro" id="IPR002347">
    <property type="entry name" value="SDR_fam"/>
</dbReference>
<dbReference type="InterPro" id="IPR036291">
    <property type="entry name" value="NAD(P)-bd_dom_sf"/>
</dbReference>
<dbReference type="NCBIfam" id="NF004778">
    <property type="entry name" value="PRK06124.1"/>
    <property type="match status" value="1"/>
</dbReference>
<dbReference type="PROSITE" id="PS00061">
    <property type="entry name" value="ADH_SHORT"/>
    <property type="match status" value="1"/>
</dbReference>
<dbReference type="InterPro" id="IPR020904">
    <property type="entry name" value="Sc_DH/Rdtase_CS"/>
</dbReference>
<dbReference type="PRINTS" id="PR00081">
    <property type="entry name" value="GDHRDH"/>
</dbReference>